<organism evidence="2 5">
    <name type="scientific">Didymodactylos carnosus</name>
    <dbReference type="NCBI Taxonomy" id="1234261"/>
    <lineage>
        <taxon>Eukaryota</taxon>
        <taxon>Metazoa</taxon>
        <taxon>Spiralia</taxon>
        <taxon>Gnathifera</taxon>
        <taxon>Rotifera</taxon>
        <taxon>Eurotatoria</taxon>
        <taxon>Bdelloidea</taxon>
        <taxon>Philodinida</taxon>
        <taxon>Philodinidae</taxon>
        <taxon>Didymodactylos</taxon>
    </lineage>
</organism>
<reference evidence="2" key="1">
    <citation type="submission" date="2021-02" db="EMBL/GenBank/DDBJ databases">
        <authorList>
            <person name="Nowell W R."/>
        </authorList>
    </citation>
    <scope>NUCLEOTIDE SEQUENCE</scope>
</reference>
<gene>
    <name evidence="2" type="ORF">GPM918_LOCUS33208</name>
    <name evidence="1" type="ORF">OVA965_LOCUS15229</name>
    <name evidence="4" type="ORF">SRO942_LOCUS33894</name>
    <name evidence="3" type="ORF">TMI583_LOCUS15236</name>
</gene>
<dbReference type="EMBL" id="CAJOBA010006813">
    <property type="protein sequence ID" value="CAF3783938.1"/>
    <property type="molecule type" value="Genomic_DNA"/>
</dbReference>
<name>A0A815L7T7_9BILA</name>
<dbReference type="EMBL" id="CAJNOK010006802">
    <property type="protein sequence ID" value="CAF1014851.1"/>
    <property type="molecule type" value="Genomic_DNA"/>
</dbReference>
<dbReference type="Proteomes" id="UP000681722">
    <property type="component" value="Unassembled WGS sequence"/>
</dbReference>
<evidence type="ECO:0000313" key="1">
    <source>
        <dbReference type="EMBL" id="CAF1014851.1"/>
    </source>
</evidence>
<proteinExistence type="predicted"/>
<comment type="caution">
    <text evidence="2">The sequence shown here is derived from an EMBL/GenBank/DDBJ whole genome shotgun (WGS) entry which is preliminary data.</text>
</comment>
<dbReference type="EMBL" id="CAJNOQ010017471">
    <property type="protein sequence ID" value="CAF1399808.1"/>
    <property type="molecule type" value="Genomic_DNA"/>
</dbReference>
<evidence type="ECO:0000313" key="3">
    <source>
        <dbReference type="EMBL" id="CAF3783938.1"/>
    </source>
</evidence>
<keyword evidence="5" id="KW-1185">Reference proteome</keyword>
<dbReference type="OrthoDB" id="10174938at2759"/>
<evidence type="ECO:0008006" key="6">
    <source>
        <dbReference type="Google" id="ProtNLM"/>
    </source>
</evidence>
<accession>A0A815L7T7</accession>
<dbReference type="EMBL" id="CAJOBC010082894">
    <property type="protein sequence ID" value="CAF4293856.1"/>
    <property type="molecule type" value="Genomic_DNA"/>
</dbReference>
<dbReference type="Proteomes" id="UP000663829">
    <property type="component" value="Unassembled WGS sequence"/>
</dbReference>
<evidence type="ECO:0000313" key="4">
    <source>
        <dbReference type="EMBL" id="CAF4293856.1"/>
    </source>
</evidence>
<protein>
    <recommendedName>
        <fullName evidence="6">SPRY domain-containing protein</fullName>
    </recommendedName>
</protein>
<sequence length="254" mass="29256">MTLAEQACKDVIRLLNDNKQHTKERIQDLGVELRQGQEANNYIELDLDKWMKRIKQLKEDMVAPANIIMEEHTQSSWIQKIKILQKLTERFDKVYGDVTVEHRGTVAVHGGVNKDAEIRGRNLYSSGIHNIRLHIDKMSGYLSFGISSSTTPIQKEFYASGPSYGWVVGWHTTTLRSPVYVNGVQSLGYGDWDGDIRENETVELILNCDENKIQCLNQRTKEKYELQVDVTSCPYPWQFHVTLRYAGDRVHICI</sequence>
<evidence type="ECO:0000313" key="5">
    <source>
        <dbReference type="Proteomes" id="UP000663829"/>
    </source>
</evidence>
<evidence type="ECO:0000313" key="2">
    <source>
        <dbReference type="EMBL" id="CAF1399808.1"/>
    </source>
</evidence>
<dbReference type="Proteomes" id="UP000682733">
    <property type="component" value="Unassembled WGS sequence"/>
</dbReference>
<dbReference type="Proteomes" id="UP000677228">
    <property type="component" value="Unassembled WGS sequence"/>
</dbReference>
<dbReference type="AlphaFoldDB" id="A0A815L7T7"/>